<dbReference type="GO" id="GO:0005739">
    <property type="term" value="C:mitochondrion"/>
    <property type="evidence" value="ECO:0007669"/>
    <property type="project" value="UniProtKB-SubCell"/>
</dbReference>
<dbReference type="EC" id="1.1.1.41" evidence="5"/>
<evidence type="ECO:0000256" key="11">
    <source>
        <dbReference type="ARBA" id="ARBA00030683"/>
    </source>
</evidence>
<dbReference type="InterPro" id="IPR024084">
    <property type="entry name" value="IsoPropMal-DH-like_dom"/>
</dbReference>
<dbReference type="InterPro" id="IPR019818">
    <property type="entry name" value="IsoCit/isopropylmalate_DH_CS"/>
</dbReference>
<dbReference type="Pfam" id="PF00180">
    <property type="entry name" value="Iso_dh"/>
    <property type="match status" value="1"/>
</dbReference>
<comment type="subunit">
    <text evidence="4">Octamer of two non-identical subunits IDH1 and IDH2.</text>
</comment>
<keyword evidence="9" id="KW-0496">Mitochondrion</keyword>
<proteinExistence type="inferred from homology"/>
<keyword evidence="6" id="KW-0816">Tricarboxylic acid cycle</keyword>
<accession>A0A9W4UTF7</accession>
<evidence type="ECO:0000256" key="8">
    <source>
        <dbReference type="ARBA" id="ARBA00022946"/>
    </source>
</evidence>
<organism evidence="14 15">
    <name type="scientific">Periconia digitata</name>
    <dbReference type="NCBI Taxonomy" id="1303443"/>
    <lineage>
        <taxon>Eukaryota</taxon>
        <taxon>Fungi</taxon>
        <taxon>Dikarya</taxon>
        <taxon>Ascomycota</taxon>
        <taxon>Pezizomycotina</taxon>
        <taxon>Dothideomycetes</taxon>
        <taxon>Pleosporomycetidae</taxon>
        <taxon>Pleosporales</taxon>
        <taxon>Massarineae</taxon>
        <taxon>Periconiaceae</taxon>
        <taxon>Periconia</taxon>
    </lineage>
</organism>
<dbReference type="SMART" id="SM01329">
    <property type="entry name" value="Iso_dh"/>
    <property type="match status" value="1"/>
</dbReference>
<comment type="catalytic activity">
    <reaction evidence="1">
        <text>D-threo-isocitrate + NAD(+) = 2-oxoglutarate + CO2 + NADH</text>
        <dbReference type="Rhea" id="RHEA:23632"/>
        <dbReference type="ChEBI" id="CHEBI:15562"/>
        <dbReference type="ChEBI" id="CHEBI:16526"/>
        <dbReference type="ChEBI" id="CHEBI:16810"/>
        <dbReference type="ChEBI" id="CHEBI:57540"/>
        <dbReference type="ChEBI" id="CHEBI:57945"/>
        <dbReference type="EC" id="1.1.1.41"/>
    </reaction>
</comment>
<dbReference type="AlphaFoldDB" id="A0A9W4UTF7"/>
<evidence type="ECO:0000256" key="10">
    <source>
        <dbReference type="ARBA" id="ARBA00030631"/>
    </source>
</evidence>
<dbReference type="EMBL" id="CAOQHR010000012">
    <property type="protein sequence ID" value="CAI6342031.1"/>
    <property type="molecule type" value="Genomic_DNA"/>
</dbReference>
<comment type="subcellular location">
    <subcellularLocation>
        <location evidence="2">Mitochondrion</location>
    </subcellularLocation>
</comment>
<sequence length="383" mass="41850">MLSRSSHTAQTLLRGASRRWAAGPSVASRSLATVTQDIFKPTKFGGKYTVTLIPGDGIGAEVSESVKEIFKADNVPIEWEQVNVSGVETGDKNAETLFREAMASLKRNKLGLKGILHTPVERSGHQSFNVALRQELDIYASIILIKNIPGYDTRHKNVDLCIIRENTEGEYSGLEHQSVSGVVESLKIITRAKSERIAKFAFAFALANNRKKVTCIHKANIMKLADGLFRNTCKKVSEDYPSVEYNDMIVDNASMQCVSRPQQFDVMVMPNLYGGILSNIGAGLVGGPGIVPGCNMGREVAVFEPGCRHVGLDIQGKDQANPSALILSAAMLLRHLGLDEHANRISQSVYKVIENGQVRTRDMGGNSTTNEFTRAILSEMEKA</sequence>
<evidence type="ECO:0000259" key="13">
    <source>
        <dbReference type="SMART" id="SM01329"/>
    </source>
</evidence>
<dbReference type="FunFam" id="3.40.718.10:FF:000001">
    <property type="entry name" value="Isocitrate dehydrogenase [NAD] subunit, mitochondrial"/>
    <property type="match status" value="1"/>
</dbReference>
<dbReference type="GO" id="GO:0004449">
    <property type="term" value="F:isocitrate dehydrogenase (NAD+) activity"/>
    <property type="evidence" value="ECO:0007669"/>
    <property type="project" value="UniProtKB-EC"/>
</dbReference>
<evidence type="ECO:0000256" key="9">
    <source>
        <dbReference type="ARBA" id="ARBA00023128"/>
    </source>
</evidence>
<dbReference type="PANTHER" id="PTHR11835">
    <property type="entry name" value="DECARBOXYLATING DEHYDROGENASES-ISOCITRATE, ISOPROPYLMALATE, TARTRATE"/>
    <property type="match status" value="1"/>
</dbReference>
<keyword evidence="7" id="KW-0460">Magnesium</keyword>
<evidence type="ECO:0000313" key="14">
    <source>
        <dbReference type="EMBL" id="CAI6342031.1"/>
    </source>
</evidence>
<feature type="domain" description="Isopropylmalate dehydrogenase-like" evidence="13">
    <location>
        <begin position="49"/>
        <end position="376"/>
    </location>
</feature>
<dbReference type="InterPro" id="IPR004434">
    <property type="entry name" value="Isocitrate_DH_NAD"/>
</dbReference>
<dbReference type="PANTHER" id="PTHR11835:SF42">
    <property type="entry name" value="ISOCITRATE DEHYDROGENASE [NAD] SUBUNIT BETA, MITOCHONDRIAL"/>
    <property type="match status" value="1"/>
</dbReference>
<comment type="caution">
    <text evidence="14">The sequence shown here is derived from an EMBL/GenBank/DDBJ whole genome shotgun (WGS) entry which is preliminary data.</text>
</comment>
<keyword evidence="15" id="KW-1185">Reference proteome</keyword>
<dbReference type="GO" id="GO:0006102">
    <property type="term" value="P:isocitrate metabolic process"/>
    <property type="evidence" value="ECO:0007669"/>
    <property type="project" value="TreeGrafter"/>
</dbReference>
<evidence type="ECO:0000256" key="7">
    <source>
        <dbReference type="ARBA" id="ARBA00022842"/>
    </source>
</evidence>
<dbReference type="Gene3D" id="3.40.718.10">
    <property type="entry name" value="Isopropylmalate Dehydrogenase"/>
    <property type="match status" value="1"/>
</dbReference>
<reference evidence="14" key="1">
    <citation type="submission" date="2023-01" db="EMBL/GenBank/DDBJ databases">
        <authorList>
            <person name="Van Ghelder C."/>
            <person name="Rancurel C."/>
        </authorList>
    </citation>
    <scope>NUCLEOTIDE SEQUENCE</scope>
    <source>
        <strain evidence="14">CNCM I-4278</strain>
    </source>
</reference>
<evidence type="ECO:0000256" key="5">
    <source>
        <dbReference type="ARBA" id="ARBA00013012"/>
    </source>
</evidence>
<evidence type="ECO:0000256" key="3">
    <source>
        <dbReference type="ARBA" id="ARBA00007769"/>
    </source>
</evidence>
<dbReference type="GO" id="GO:0000287">
    <property type="term" value="F:magnesium ion binding"/>
    <property type="evidence" value="ECO:0007669"/>
    <property type="project" value="InterPro"/>
</dbReference>
<evidence type="ECO:0000313" key="15">
    <source>
        <dbReference type="Proteomes" id="UP001152607"/>
    </source>
</evidence>
<keyword evidence="8" id="KW-0809">Transit peptide</keyword>
<name>A0A9W4UTF7_9PLEO</name>
<dbReference type="SUPFAM" id="SSF53659">
    <property type="entry name" value="Isocitrate/Isopropylmalate dehydrogenase-like"/>
    <property type="match status" value="1"/>
</dbReference>
<evidence type="ECO:0000256" key="6">
    <source>
        <dbReference type="ARBA" id="ARBA00022532"/>
    </source>
</evidence>
<evidence type="ECO:0000256" key="2">
    <source>
        <dbReference type="ARBA" id="ARBA00004173"/>
    </source>
</evidence>
<evidence type="ECO:0000256" key="12">
    <source>
        <dbReference type="ARBA" id="ARBA00071938"/>
    </source>
</evidence>
<dbReference type="NCBIfam" id="TIGR00175">
    <property type="entry name" value="mito_nad_idh"/>
    <property type="match status" value="1"/>
</dbReference>
<dbReference type="OrthoDB" id="10261637at2759"/>
<evidence type="ECO:0000256" key="4">
    <source>
        <dbReference type="ARBA" id="ARBA00011567"/>
    </source>
</evidence>
<dbReference type="Proteomes" id="UP001152607">
    <property type="component" value="Unassembled WGS sequence"/>
</dbReference>
<dbReference type="GO" id="GO:0051287">
    <property type="term" value="F:NAD binding"/>
    <property type="evidence" value="ECO:0007669"/>
    <property type="project" value="InterPro"/>
</dbReference>
<protein>
    <recommendedName>
        <fullName evidence="12">Isocitrate dehydrogenase [NAD] subunit 1, mitochondrial</fullName>
        <ecNumber evidence="5">1.1.1.41</ecNumber>
    </recommendedName>
    <alternativeName>
        <fullName evidence="11">Isocitric dehydrogenase</fullName>
    </alternativeName>
    <alternativeName>
        <fullName evidence="10">NAD(+)-specific ICDH</fullName>
    </alternativeName>
</protein>
<dbReference type="PROSITE" id="PS00470">
    <property type="entry name" value="IDH_IMDH"/>
    <property type="match status" value="1"/>
</dbReference>
<evidence type="ECO:0000256" key="1">
    <source>
        <dbReference type="ARBA" id="ARBA00000837"/>
    </source>
</evidence>
<gene>
    <name evidence="14" type="ORF">PDIGIT_LOCUS15233</name>
</gene>
<dbReference type="GO" id="GO:0006099">
    <property type="term" value="P:tricarboxylic acid cycle"/>
    <property type="evidence" value="ECO:0007669"/>
    <property type="project" value="UniProtKB-KW"/>
</dbReference>
<comment type="similarity">
    <text evidence="3">Belongs to the isocitrate and isopropylmalate dehydrogenases family.</text>
</comment>